<evidence type="ECO:0000313" key="4">
    <source>
        <dbReference type="Proteomes" id="UP001549749"/>
    </source>
</evidence>
<dbReference type="PANTHER" id="PTHR32060:SF30">
    <property type="entry name" value="CARBOXY-TERMINAL PROCESSING PROTEASE CTPA"/>
    <property type="match status" value="1"/>
</dbReference>
<dbReference type="InterPro" id="IPR029045">
    <property type="entry name" value="ClpP/crotonase-like_dom_sf"/>
</dbReference>
<accession>A0ABV2T2R9</accession>
<evidence type="ECO:0000256" key="1">
    <source>
        <dbReference type="SAM" id="SignalP"/>
    </source>
</evidence>
<evidence type="ECO:0000259" key="2">
    <source>
        <dbReference type="Pfam" id="PF03572"/>
    </source>
</evidence>
<organism evidence="3 4">
    <name type="scientific">Chitinophaga defluvii</name>
    <dbReference type="NCBI Taxonomy" id="3163343"/>
    <lineage>
        <taxon>Bacteria</taxon>
        <taxon>Pseudomonadati</taxon>
        <taxon>Bacteroidota</taxon>
        <taxon>Chitinophagia</taxon>
        <taxon>Chitinophagales</taxon>
        <taxon>Chitinophagaceae</taxon>
        <taxon>Chitinophaga</taxon>
    </lineage>
</organism>
<dbReference type="Pfam" id="PF03572">
    <property type="entry name" value="Peptidase_S41"/>
    <property type="match status" value="1"/>
</dbReference>
<feature type="chain" id="PRO_5046121804" evidence="1">
    <location>
        <begin position="23"/>
        <end position="499"/>
    </location>
</feature>
<dbReference type="Proteomes" id="UP001549749">
    <property type="component" value="Unassembled WGS sequence"/>
</dbReference>
<name>A0ABV2T2R9_9BACT</name>
<feature type="domain" description="Tail specific protease" evidence="2">
    <location>
        <begin position="246"/>
        <end position="464"/>
    </location>
</feature>
<reference evidence="3 4" key="1">
    <citation type="submission" date="2024-06" db="EMBL/GenBank/DDBJ databases">
        <title>Chitinophaga defluvii sp. nov., isolated from municipal sewage.</title>
        <authorList>
            <person name="Zhang L."/>
        </authorList>
    </citation>
    <scope>NUCLEOTIDE SEQUENCE [LARGE SCALE GENOMIC DNA]</scope>
    <source>
        <strain evidence="3 4">H8</strain>
    </source>
</reference>
<evidence type="ECO:0000313" key="3">
    <source>
        <dbReference type="EMBL" id="MET6996907.1"/>
    </source>
</evidence>
<keyword evidence="1" id="KW-0732">Signal</keyword>
<keyword evidence="4" id="KW-1185">Reference proteome</keyword>
<dbReference type="EMBL" id="JBEXAC010000001">
    <property type="protein sequence ID" value="MET6996907.1"/>
    <property type="molecule type" value="Genomic_DNA"/>
</dbReference>
<dbReference type="PANTHER" id="PTHR32060">
    <property type="entry name" value="TAIL-SPECIFIC PROTEASE"/>
    <property type="match status" value="1"/>
</dbReference>
<sequence length="499" mass="55768">MKTLLIIGISAILTFYCVNASAQEKNLNELTQADFIADYKLAIDILKKQHPNPYKFIDSITLAHKVDSLMNEAAKAPDVLAAIRYSPVYLVKDVHTSLSISGDNFKEAYRQLHFFPFAVLIERGKIFVNQKGGNIPFGAEITAINGMPASQVLRSVENHAYSDGFITTGTDRSYPNFQINFSLVDPSRKTYQISYIAPGSKAMQQTDLPASAPAPSFHATRQAVFPINLLQRAYLIYCDFLDEQQTGILTVNTFNLLESAAYKEFSEFFREVKKRQYKRVIIDIRSNGGGNPAISALLYSFLAKGPFPNIYNYRTRTIDFAYAEYAITDDGRRLSDDDIRNNKNFLYQRFDKDSSGFYIGNARLKEGLLENFPPDKDAFDGKVYVLTGGGTVSAATYFASLVQKNKRGEVIGKESGSGEAVTTAAWFLKYLLPRTKSILTVPMAELFFFNANTDNGRGLLPDREIPLPKFEAYVQAGKDPEITYTLDLISASSNSTDKR</sequence>
<gene>
    <name evidence="3" type="ORF">ABR189_05990</name>
</gene>
<dbReference type="Gene3D" id="3.90.226.10">
    <property type="entry name" value="2-enoyl-CoA Hydratase, Chain A, domain 1"/>
    <property type="match status" value="1"/>
</dbReference>
<feature type="signal peptide" evidence="1">
    <location>
        <begin position="1"/>
        <end position="22"/>
    </location>
</feature>
<dbReference type="RefSeq" id="WP_354659548.1">
    <property type="nucleotide sequence ID" value="NZ_JBEXAC010000001.1"/>
</dbReference>
<protein>
    <submittedName>
        <fullName evidence="3">S41 family peptidase</fullName>
    </submittedName>
</protein>
<proteinExistence type="predicted"/>
<comment type="caution">
    <text evidence="3">The sequence shown here is derived from an EMBL/GenBank/DDBJ whole genome shotgun (WGS) entry which is preliminary data.</text>
</comment>
<dbReference type="SUPFAM" id="SSF52096">
    <property type="entry name" value="ClpP/crotonase"/>
    <property type="match status" value="1"/>
</dbReference>
<dbReference type="InterPro" id="IPR005151">
    <property type="entry name" value="Tail-specific_protease"/>
</dbReference>